<gene>
    <name evidence="1" type="ORF">DDT42_01685</name>
</gene>
<sequence length="820" mass="91085">MCRSGADPWGIFQAIAPPAGGWVTGDRYCLTAKVRVLDTQQGGVKIAVYAMNSAFFLLSESRQLLTRRSANWEDINVTITVPANTAHIWVDCVAFNEGGVLPNASFYVDAVQVERKPYPTTFIRAIDDTTQVSRDAEYFIFADSAAITSGEGTLDLQISPLTEVTRVSVVGGEYIDFVYGNMSSTGFYIYHTTLNNSGIVGVKYYSATGMVEFRKSFNWGKGKPYNVTFTWDSAGCYFYLEGKQEGFNTRTFVAPAAGNGFIGGAPPTPTRLSGNALYEGIRVSDTARQKDIVISNHTNDRFLFDGNVIVRWNYEPVTESFLVGKSGYGFWESPWIDLLAVVDRTRGYIRHVKDDTSTILDIETTYMATGVGVPDRPWVLVGSGGRIRNVTTARFLKIRAKIYRVEDSIPLLDRIAGYYRGHLPVTIQLTGLTNNIPMNFTAFMNKLVLSNGIDSMRIWDGSSEMPRIVRGRPPSGKFLQVFANYLFFAGSIDKSARLFWSGLLDVDGYGSRNFIDIPPEDDSITGLIKYGDYLYIAKNKSFHSLSGSGPEDFRTFKIHSVGCTAPASLVVVESMVAFVNDDGIYFSNFTGEPVNMITAKYMQAEWNKVNKQHLHKATAVYFDNKLFVCVPYETSTINNFTFIFDLKHKAWTISRQTASSCFSRFRNGDANLVIFGLPNRGQVAYWHSGWTDLGVNIVSILETKRWSLEHLKNYKVVRQIYLNLTNAIGGTGNTGVTVRLFADDVLIPNSFSVLVPNRTVGGTRIARIVPMNRPTTTPPTPPSLITCKTIGVRMEESTNNGGVGINGIIIRYSVKHRSVI</sequence>
<dbReference type="Gene3D" id="2.60.120.260">
    <property type="entry name" value="Galactose-binding domain-like"/>
    <property type="match status" value="1"/>
</dbReference>
<evidence type="ECO:0000313" key="1">
    <source>
        <dbReference type="EMBL" id="MBT9145808.1"/>
    </source>
</evidence>
<accession>A0A9E2BHS0</accession>
<protein>
    <submittedName>
        <fullName evidence="1">Uncharacterized protein</fullName>
    </submittedName>
</protein>
<dbReference type="Proteomes" id="UP000811545">
    <property type="component" value="Unassembled WGS sequence"/>
</dbReference>
<dbReference type="AlphaFoldDB" id="A0A9E2BHS0"/>
<comment type="caution">
    <text evidence="1">The sequence shown here is derived from an EMBL/GenBank/DDBJ whole genome shotgun (WGS) entry which is preliminary data.</text>
</comment>
<proteinExistence type="predicted"/>
<reference evidence="1 2" key="1">
    <citation type="journal article" date="2021" name="bioRxiv">
        <title>Unique metabolic strategies in Hadean analogues reveal hints for primordial physiology.</title>
        <authorList>
            <person name="Nobu M.K."/>
            <person name="Nakai R."/>
            <person name="Tamazawa S."/>
            <person name="Mori H."/>
            <person name="Toyoda A."/>
            <person name="Ijiri A."/>
            <person name="Suzuki S."/>
            <person name="Kurokawa K."/>
            <person name="Kamagata Y."/>
            <person name="Tamaki H."/>
        </authorList>
    </citation>
    <scope>NUCLEOTIDE SEQUENCE [LARGE SCALE GENOMIC DNA]</scope>
    <source>
        <strain evidence="1">BS525</strain>
    </source>
</reference>
<evidence type="ECO:0000313" key="2">
    <source>
        <dbReference type="Proteomes" id="UP000811545"/>
    </source>
</evidence>
<name>A0A9E2BHS0_PSYF1</name>
<organism evidence="1 2">
    <name type="scientific">Psychracetigena formicireducens</name>
    <dbReference type="NCBI Taxonomy" id="2986056"/>
    <lineage>
        <taxon>Bacteria</taxon>
        <taxon>Bacillati</taxon>
        <taxon>Candidatus Lithacetigenota</taxon>
        <taxon>Candidatus Psychracetigena</taxon>
    </lineage>
</organism>
<dbReference type="EMBL" id="QLTW01000179">
    <property type="protein sequence ID" value="MBT9145808.1"/>
    <property type="molecule type" value="Genomic_DNA"/>
</dbReference>